<dbReference type="AlphaFoldDB" id="X1GJE3"/>
<protein>
    <submittedName>
        <fullName evidence="1">Uncharacterized protein</fullName>
    </submittedName>
</protein>
<reference evidence="1" key="1">
    <citation type="journal article" date="2014" name="Front. Microbiol.">
        <title>High frequency of phylogenetically diverse reductive dehalogenase-homologous genes in deep subseafloor sedimentary metagenomes.</title>
        <authorList>
            <person name="Kawai M."/>
            <person name="Futagami T."/>
            <person name="Toyoda A."/>
            <person name="Takaki Y."/>
            <person name="Nishi S."/>
            <person name="Hori S."/>
            <person name="Arai W."/>
            <person name="Tsubouchi T."/>
            <person name="Morono Y."/>
            <person name="Uchiyama I."/>
            <person name="Ito T."/>
            <person name="Fujiyama A."/>
            <person name="Inagaki F."/>
            <person name="Takami H."/>
        </authorList>
    </citation>
    <scope>NUCLEOTIDE SEQUENCE</scope>
    <source>
        <strain evidence="1">Expedition CK06-06</strain>
    </source>
</reference>
<organism evidence="1">
    <name type="scientific">marine sediment metagenome</name>
    <dbReference type="NCBI Taxonomy" id="412755"/>
    <lineage>
        <taxon>unclassified sequences</taxon>
        <taxon>metagenomes</taxon>
        <taxon>ecological metagenomes</taxon>
    </lineage>
</organism>
<accession>X1GJE3</accession>
<name>X1GJE3_9ZZZZ</name>
<dbReference type="EMBL" id="BARU01021211">
    <property type="protein sequence ID" value="GAH58021.1"/>
    <property type="molecule type" value="Genomic_DNA"/>
</dbReference>
<proteinExistence type="predicted"/>
<sequence>MGRQAEPARMGYALAVDNEYIRLTFKFFDRSDTDRSFAKREQAGYVGKGNFS</sequence>
<gene>
    <name evidence="1" type="ORF">S03H2_34733</name>
</gene>
<comment type="caution">
    <text evidence="1">The sequence shown here is derived from an EMBL/GenBank/DDBJ whole genome shotgun (WGS) entry which is preliminary data.</text>
</comment>
<evidence type="ECO:0000313" key="1">
    <source>
        <dbReference type="EMBL" id="GAH58021.1"/>
    </source>
</evidence>